<dbReference type="Proteomes" id="UP000807504">
    <property type="component" value="Unassembled WGS sequence"/>
</dbReference>
<proteinExistence type="predicted"/>
<organism evidence="1 2">
    <name type="scientific">Argiope bruennichi</name>
    <name type="common">Wasp spider</name>
    <name type="synonym">Aranea bruennichi</name>
    <dbReference type="NCBI Taxonomy" id="94029"/>
    <lineage>
        <taxon>Eukaryota</taxon>
        <taxon>Metazoa</taxon>
        <taxon>Ecdysozoa</taxon>
        <taxon>Arthropoda</taxon>
        <taxon>Chelicerata</taxon>
        <taxon>Arachnida</taxon>
        <taxon>Araneae</taxon>
        <taxon>Araneomorphae</taxon>
        <taxon>Entelegynae</taxon>
        <taxon>Araneoidea</taxon>
        <taxon>Araneidae</taxon>
        <taxon>Argiope</taxon>
    </lineage>
</organism>
<evidence type="ECO:0000313" key="2">
    <source>
        <dbReference type="Proteomes" id="UP000807504"/>
    </source>
</evidence>
<evidence type="ECO:0000313" key="1">
    <source>
        <dbReference type="EMBL" id="KAF8778957.1"/>
    </source>
</evidence>
<protein>
    <submittedName>
        <fullName evidence="1">Uncharacterized protein</fullName>
    </submittedName>
</protein>
<name>A0A8T0ET87_ARGBR</name>
<comment type="caution">
    <text evidence="1">The sequence shown here is derived from an EMBL/GenBank/DDBJ whole genome shotgun (WGS) entry which is preliminary data.</text>
</comment>
<gene>
    <name evidence="1" type="ORF">HNY73_015631</name>
</gene>
<reference evidence="1" key="2">
    <citation type="submission" date="2020-06" db="EMBL/GenBank/DDBJ databases">
        <authorList>
            <person name="Sheffer M."/>
        </authorList>
    </citation>
    <scope>NUCLEOTIDE SEQUENCE</scope>
</reference>
<dbReference type="AlphaFoldDB" id="A0A8T0ET87"/>
<reference evidence="1" key="1">
    <citation type="journal article" date="2020" name="bioRxiv">
        <title>Chromosome-level reference genome of the European wasp spider Argiope bruennichi: a resource for studies on range expansion and evolutionary adaptation.</title>
        <authorList>
            <person name="Sheffer M.M."/>
            <person name="Hoppe A."/>
            <person name="Krehenwinkel H."/>
            <person name="Uhl G."/>
            <person name="Kuss A.W."/>
            <person name="Jensen L."/>
            <person name="Jensen C."/>
            <person name="Gillespie R.G."/>
            <person name="Hoff K.J."/>
            <person name="Prost S."/>
        </authorList>
    </citation>
    <scope>NUCLEOTIDE SEQUENCE</scope>
</reference>
<sequence>MTVSSGHRLSADQAAKGKEHMRGMINTLSEWDAKRFGMHARSLVWHAVLWKCLDEVIDDNRLAQDDKMVRAYTEAVLFGLK</sequence>
<keyword evidence="2" id="KW-1185">Reference proteome</keyword>
<accession>A0A8T0ET87</accession>
<dbReference type="EMBL" id="JABXBU010002072">
    <property type="protein sequence ID" value="KAF8778957.1"/>
    <property type="molecule type" value="Genomic_DNA"/>
</dbReference>